<dbReference type="InterPro" id="IPR050508">
    <property type="entry name" value="Methyltransf_Superfamily"/>
</dbReference>
<dbReference type="SUPFAM" id="SSF53335">
    <property type="entry name" value="S-adenosyl-L-methionine-dependent methyltransferases"/>
    <property type="match status" value="1"/>
</dbReference>
<dbReference type="GO" id="GO:0032259">
    <property type="term" value="P:methylation"/>
    <property type="evidence" value="ECO:0007669"/>
    <property type="project" value="UniProtKB-KW"/>
</dbReference>
<accession>A0A2T0SK14</accession>
<evidence type="ECO:0000313" key="3">
    <source>
        <dbReference type="Proteomes" id="UP000239494"/>
    </source>
</evidence>
<evidence type="ECO:0000259" key="1">
    <source>
        <dbReference type="Pfam" id="PF13847"/>
    </source>
</evidence>
<evidence type="ECO:0000313" key="2">
    <source>
        <dbReference type="EMBL" id="PRY33749.1"/>
    </source>
</evidence>
<keyword evidence="2" id="KW-0489">Methyltransferase</keyword>
<comment type="caution">
    <text evidence="2">The sequence shown here is derived from an EMBL/GenBank/DDBJ whole genome shotgun (WGS) entry which is preliminary data.</text>
</comment>
<dbReference type="GO" id="GO:0008168">
    <property type="term" value="F:methyltransferase activity"/>
    <property type="evidence" value="ECO:0007669"/>
    <property type="project" value="UniProtKB-KW"/>
</dbReference>
<dbReference type="InterPro" id="IPR025714">
    <property type="entry name" value="Methyltranfer_dom"/>
</dbReference>
<proteinExistence type="predicted"/>
<reference evidence="2 3" key="1">
    <citation type="submission" date="2018-03" db="EMBL/GenBank/DDBJ databases">
        <title>Genomic Encyclopedia of Archaeal and Bacterial Type Strains, Phase II (KMG-II): from individual species to whole genera.</title>
        <authorList>
            <person name="Goeker M."/>
        </authorList>
    </citation>
    <scope>NUCLEOTIDE SEQUENCE [LARGE SCALE GENOMIC DNA]</scope>
    <source>
        <strain evidence="2 3">DSM 44720</strain>
    </source>
</reference>
<dbReference type="PANTHER" id="PTHR42912">
    <property type="entry name" value="METHYLTRANSFERASE"/>
    <property type="match status" value="1"/>
</dbReference>
<dbReference type="RefSeq" id="WP_106195815.1">
    <property type="nucleotide sequence ID" value="NZ_PVTF01000019.1"/>
</dbReference>
<protein>
    <submittedName>
        <fullName evidence="2">Methyltransferase family protein</fullName>
    </submittedName>
</protein>
<dbReference type="CDD" id="cd02440">
    <property type="entry name" value="AdoMet_MTases"/>
    <property type="match status" value="1"/>
</dbReference>
<organism evidence="2 3">
    <name type="scientific">Umezawaea tangerina</name>
    <dbReference type="NCBI Taxonomy" id="84725"/>
    <lineage>
        <taxon>Bacteria</taxon>
        <taxon>Bacillati</taxon>
        <taxon>Actinomycetota</taxon>
        <taxon>Actinomycetes</taxon>
        <taxon>Pseudonocardiales</taxon>
        <taxon>Pseudonocardiaceae</taxon>
        <taxon>Umezawaea</taxon>
    </lineage>
</organism>
<dbReference type="EMBL" id="PVTF01000019">
    <property type="protein sequence ID" value="PRY33749.1"/>
    <property type="molecule type" value="Genomic_DNA"/>
</dbReference>
<keyword evidence="3" id="KW-1185">Reference proteome</keyword>
<dbReference type="Gene3D" id="3.40.50.150">
    <property type="entry name" value="Vaccinia Virus protein VP39"/>
    <property type="match status" value="1"/>
</dbReference>
<dbReference type="InterPro" id="IPR029063">
    <property type="entry name" value="SAM-dependent_MTases_sf"/>
</dbReference>
<sequence>MSTSEELESSIADTFDLSARGYDRFAVDLFRPMGRVLVDRAGLRSGEHVLEVGCGRGSTLLAALDVVGETGSVMGVDGSPGMVQLATARLRDRHSANSDVRLDDVDKPNFQPGSFDVVLANLMVFQLVDPAAALRHYATLLRPHGRIAFSTVAAPDRAFVDALGAIARFAPKLSAARGPFRGEAAIRGFLADHGYERVEITEDVLEIRFRDAEHWLEWMWAHGGRELLDRVPTAELARARAAAMAEIESARSADGDLVLTTAVRFTVAAPKTPARV</sequence>
<gene>
    <name evidence="2" type="ORF">CLV43_11956</name>
</gene>
<feature type="domain" description="Methyltransferase" evidence="1">
    <location>
        <begin position="44"/>
        <end position="153"/>
    </location>
</feature>
<dbReference type="Pfam" id="PF13847">
    <property type="entry name" value="Methyltransf_31"/>
    <property type="match status" value="1"/>
</dbReference>
<dbReference type="AlphaFoldDB" id="A0A2T0SK14"/>
<name>A0A2T0SK14_9PSEU</name>
<keyword evidence="2" id="KW-0808">Transferase</keyword>
<dbReference type="Proteomes" id="UP000239494">
    <property type="component" value="Unassembled WGS sequence"/>
</dbReference>
<dbReference type="OrthoDB" id="9777638at2"/>